<feature type="binding site" evidence="10">
    <location>
        <begin position="213"/>
        <end position="216"/>
    </location>
    <ligand>
        <name>substrate</name>
    </ligand>
</feature>
<evidence type="ECO:0000256" key="3">
    <source>
        <dbReference type="ARBA" id="ARBA00022670"/>
    </source>
</evidence>
<dbReference type="Proteomes" id="UP001107558">
    <property type="component" value="Chromosome 1"/>
</dbReference>
<name>A0A9J6CMN6_POLVA</name>
<dbReference type="InterPro" id="IPR033844">
    <property type="entry name" value="ASRGL1_meta"/>
</dbReference>
<dbReference type="CDD" id="cd04702">
    <property type="entry name" value="ASRGL1_like"/>
    <property type="match status" value="1"/>
</dbReference>
<dbReference type="PANTHER" id="PTHR10188:SF43">
    <property type="entry name" value="ASPARAGINASE (EUROFUNG)"/>
    <property type="match status" value="1"/>
</dbReference>
<dbReference type="EMBL" id="JADBJN010000001">
    <property type="protein sequence ID" value="KAG5682878.1"/>
    <property type="molecule type" value="Genomic_DNA"/>
</dbReference>
<keyword evidence="12" id="KW-0732">Signal</keyword>
<comment type="catalytic activity">
    <reaction evidence="6">
        <text>L-asparagine + H2O = L-aspartate + NH4(+)</text>
        <dbReference type="Rhea" id="RHEA:21016"/>
        <dbReference type="ChEBI" id="CHEBI:15377"/>
        <dbReference type="ChEBI" id="CHEBI:28938"/>
        <dbReference type="ChEBI" id="CHEBI:29991"/>
        <dbReference type="ChEBI" id="CHEBI:58048"/>
        <dbReference type="EC" id="3.5.1.1"/>
    </reaction>
</comment>
<feature type="site" description="Cleavage; by autolysis" evidence="11">
    <location>
        <begin position="184"/>
        <end position="185"/>
    </location>
</feature>
<keyword evidence="4" id="KW-0378">Hydrolase</keyword>
<dbReference type="OrthoDB" id="2262349at2759"/>
<dbReference type="InterPro" id="IPR029055">
    <property type="entry name" value="Ntn_hydrolases_N"/>
</dbReference>
<gene>
    <name evidence="13" type="ORF">PVAND_012197</name>
</gene>
<comment type="catalytic activity">
    <reaction evidence="1">
        <text>Cleavage of a beta-linked Asp residue from the N-terminus of a polypeptide.</text>
        <dbReference type="EC" id="3.4.19.5"/>
    </reaction>
</comment>
<evidence type="ECO:0000256" key="9">
    <source>
        <dbReference type="PIRSR" id="PIRSR600246-1"/>
    </source>
</evidence>
<evidence type="ECO:0000256" key="4">
    <source>
        <dbReference type="ARBA" id="ARBA00022801"/>
    </source>
</evidence>
<feature type="active site" description="Nucleophile" evidence="9">
    <location>
        <position position="185"/>
    </location>
</feature>
<organism evidence="13 14">
    <name type="scientific">Polypedilum vanderplanki</name>
    <name type="common">Sleeping chironomid midge</name>
    <dbReference type="NCBI Taxonomy" id="319348"/>
    <lineage>
        <taxon>Eukaryota</taxon>
        <taxon>Metazoa</taxon>
        <taxon>Ecdysozoa</taxon>
        <taxon>Arthropoda</taxon>
        <taxon>Hexapoda</taxon>
        <taxon>Insecta</taxon>
        <taxon>Pterygota</taxon>
        <taxon>Neoptera</taxon>
        <taxon>Endopterygota</taxon>
        <taxon>Diptera</taxon>
        <taxon>Nematocera</taxon>
        <taxon>Chironomoidea</taxon>
        <taxon>Chironomidae</taxon>
        <taxon>Chironominae</taxon>
        <taxon>Polypedilum</taxon>
        <taxon>Polypedilum</taxon>
    </lineage>
</organism>
<evidence type="ECO:0000256" key="1">
    <source>
        <dbReference type="ARBA" id="ARBA00000306"/>
    </source>
</evidence>
<feature type="chain" id="PRO_5039909736" evidence="12">
    <location>
        <begin position="19"/>
        <end position="336"/>
    </location>
</feature>
<accession>A0A9J6CMN6</accession>
<sequence length="336" mass="36180">MRFLTLISLLTLFSYSFGGNVTIICHGGAGSVAPSRFIGKYRGTVLAVQIGYNILKTNGTSLDAVEAAVRSMEVDEEFNAGYGSVLTSEGKVEMDACIMDGETMKVGAVTGVQNIFHTITLARKVMEKTRYNFLSPEGAMKLAKDEGFQFLPEGTLVTERAKLSLENWKRNQNQSLGEQVGEGGTVGCAAYDINGNLAAATSTGGLTGKMSGRIGDTPIVGGGTYADNKLGALSATGTGEVIMKSVLVYDILKRYEYKQISLQQAAQEACDDMTERYDDDGGVIGLDKDGNVAIGFSSPQMSWAYQNEPENVHYGIEHEISHIYNIAECKSKNCFQ</sequence>
<dbReference type="InterPro" id="IPR000246">
    <property type="entry name" value="Peptidase_T2"/>
</dbReference>
<feature type="binding site" evidence="10">
    <location>
        <begin position="236"/>
        <end position="239"/>
    </location>
    <ligand>
        <name>substrate</name>
    </ligand>
</feature>
<dbReference type="GO" id="GO:0006508">
    <property type="term" value="P:proteolysis"/>
    <property type="evidence" value="ECO:0007669"/>
    <property type="project" value="UniProtKB-KW"/>
</dbReference>
<evidence type="ECO:0000256" key="2">
    <source>
        <dbReference type="ARBA" id="ARBA00010872"/>
    </source>
</evidence>
<evidence type="ECO:0000256" key="12">
    <source>
        <dbReference type="SAM" id="SignalP"/>
    </source>
</evidence>
<protein>
    <submittedName>
        <fullName evidence="13">Uncharacterized protein</fullName>
    </submittedName>
</protein>
<keyword evidence="5" id="KW-0068">Autocatalytic cleavage</keyword>
<evidence type="ECO:0000256" key="10">
    <source>
        <dbReference type="PIRSR" id="PIRSR600246-2"/>
    </source>
</evidence>
<dbReference type="GO" id="GO:0004067">
    <property type="term" value="F:asparaginase activity"/>
    <property type="evidence" value="ECO:0007669"/>
    <property type="project" value="UniProtKB-EC"/>
</dbReference>
<keyword evidence="3" id="KW-0645">Protease</keyword>
<evidence type="ECO:0000313" key="13">
    <source>
        <dbReference type="EMBL" id="KAG5682878.1"/>
    </source>
</evidence>
<dbReference type="GO" id="GO:0008798">
    <property type="term" value="F:beta-aspartyl-peptidase activity"/>
    <property type="evidence" value="ECO:0007669"/>
    <property type="project" value="UniProtKB-EC"/>
</dbReference>
<dbReference type="SUPFAM" id="SSF56235">
    <property type="entry name" value="N-terminal nucleophile aminohydrolases (Ntn hydrolases)"/>
    <property type="match status" value="1"/>
</dbReference>
<evidence type="ECO:0000256" key="11">
    <source>
        <dbReference type="PIRSR" id="PIRSR600246-3"/>
    </source>
</evidence>
<comment type="similarity">
    <text evidence="2">Belongs to the Ntn-hydrolase family.</text>
</comment>
<dbReference type="Gene3D" id="3.60.20.30">
    <property type="entry name" value="(Glycosyl)asparaginase"/>
    <property type="match status" value="1"/>
</dbReference>
<dbReference type="AlphaFoldDB" id="A0A9J6CMN6"/>
<dbReference type="FunFam" id="3.60.20.30:FF:000001">
    <property type="entry name" value="Isoaspartyl peptidase/L-asparaginase"/>
    <property type="match status" value="1"/>
</dbReference>
<comment type="subunit">
    <text evidence="8">Heterodimer of an alpha and beta chain produced by autocleavage.</text>
</comment>
<evidence type="ECO:0000256" key="5">
    <source>
        <dbReference type="ARBA" id="ARBA00022813"/>
    </source>
</evidence>
<feature type="signal peptide" evidence="12">
    <location>
        <begin position="1"/>
        <end position="18"/>
    </location>
</feature>
<keyword evidence="14" id="KW-1185">Reference proteome</keyword>
<reference evidence="13" key="1">
    <citation type="submission" date="2021-03" db="EMBL/GenBank/DDBJ databases">
        <title>Chromosome level genome of the anhydrobiotic midge Polypedilum vanderplanki.</title>
        <authorList>
            <person name="Yoshida Y."/>
            <person name="Kikawada T."/>
            <person name="Gusev O."/>
        </authorList>
    </citation>
    <scope>NUCLEOTIDE SEQUENCE</scope>
    <source>
        <strain evidence="13">NIAS01</strain>
        <tissue evidence="13">Whole body or cell culture</tissue>
    </source>
</reference>
<evidence type="ECO:0000256" key="6">
    <source>
        <dbReference type="ARBA" id="ARBA00049366"/>
    </source>
</evidence>
<comment type="function">
    <text evidence="7">Has both L-asparaginase and beta-aspartyl peptidase activity. Does not have aspartylglucosaminidase activity and is inactive toward GlcNAc-L-Asn. Likewise, has no activity toward glutamine.</text>
</comment>
<evidence type="ECO:0000256" key="8">
    <source>
        <dbReference type="ARBA" id="ARBA00061780"/>
    </source>
</evidence>
<evidence type="ECO:0000313" key="14">
    <source>
        <dbReference type="Proteomes" id="UP001107558"/>
    </source>
</evidence>
<comment type="caution">
    <text evidence="13">The sequence shown here is derived from an EMBL/GenBank/DDBJ whole genome shotgun (WGS) entry which is preliminary data.</text>
</comment>
<proteinExistence type="inferred from homology"/>
<dbReference type="GO" id="GO:0005737">
    <property type="term" value="C:cytoplasm"/>
    <property type="evidence" value="ECO:0007669"/>
    <property type="project" value="TreeGrafter"/>
</dbReference>
<evidence type="ECO:0000256" key="7">
    <source>
        <dbReference type="ARBA" id="ARBA00054922"/>
    </source>
</evidence>
<dbReference type="Pfam" id="PF01112">
    <property type="entry name" value="Asparaginase_2"/>
    <property type="match status" value="1"/>
</dbReference>
<dbReference type="PANTHER" id="PTHR10188">
    <property type="entry name" value="L-ASPARAGINASE"/>
    <property type="match status" value="1"/>
</dbReference>